<sequence>MIVDIVPYHPKYAAEIAKMWNYSNDEWGGGSSVRSAEQIRQSEENSDAIIVFLAICNHEVVGYCSLGEYREDTGALYIQLLNVRPDFHGYKIGKRLVLKAIEETIRMGWPRIDLYTWEANMKAVPLYKRCGFFWENREDAVHFMNFIPQIVACEALVPYFHEFDWYEDLIRTIEIKPDGHKENGFDIYTYVWNNKEDKMLRVNVERKSRGICLIETEDFLLSTTAEQAEPVFGKDYKIKYHIVNKSGAPLKVEFEGKSDRNIVFDWQEELLVEGERQITASYFVGAIEEPQSEWRTCPAAKTKVRINGSEALLKVGVVPKFPASFKMRIPTVKHALGGNYTMYLDIQNNFAQPVMFTFTIPDTAWIHFEQQTFELSLQAKERASIPIPYHLLDYGFYHDQPQVRAVPKNGSEVLFTCTIGGAFGDPGAMVAGETESSWIAWNGRCSLQYDKEHNEISFQNVNQKGEETLLLPPSIGKPYSSEFMRKKPLRVEICEERTAIGFRHIYRSDTYPQLLLHLCTLLYADGTVKVWHELENVSGTLVSREIWISQRIYSDLYRLTLPYDGSIVELTDSHGNNLEYWHSTKVSEPWIFARGDQNTYGICWPDGHRMYFGEWYLELENVINSLEPGEMKASETIFISIGGFDSWNEFRDFALKQTSLEFPQLPVRHLELTANKGNPFVPSGVKEVKVMLHDVKQNVWEGELSIFYADEACLASQRTISADEEATEASFVLPSPSSPCSIIQLDARLGAQQETYYSALFPVSSESVRNTIYTRDEYQVYEADNGMIQISAAPDYYPSLCSLTVQGREWITSGFPEYGIKSWWNPWVGGLTDRFDDMSISSVRREEHSISFVSIADDKGNVWSGIRIRQSIQRHETYKGTIIDSYYLSLPGAPVLAYMTDIRQNTGTYLEKLVISELFLPFDSLGDSSKDDKSSISINSGDNVTDHAWLRTFAPDGKLLHYAMGKDELNVRETKEYSFGSEGHGGVMQIVTNETANHPSFYTNKDICCLSFSRDVCLSHGNKFRSAPIFFVFSDTILPTEALEVLRQISFPEERGVF</sequence>
<keyword evidence="1" id="KW-0808">Transferase</keyword>
<dbReference type="RefSeq" id="WP_088119862.1">
    <property type="nucleotide sequence ID" value="NZ_NFDL01000067.1"/>
</dbReference>
<evidence type="ECO:0000313" key="4">
    <source>
        <dbReference type="EMBL" id="OTY41978.1"/>
    </source>
</evidence>
<reference evidence="4 5" key="1">
    <citation type="submission" date="2016-10" db="EMBL/GenBank/DDBJ databases">
        <title>Comparative genomics of Bacillus thuringiensis reveals a path to pathogens against multiple invertebrate hosts.</title>
        <authorList>
            <person name="Zheng J."/>
            <person name="Gao Q."/>
            <person name="Liu H."/>
            <person name="Peng D."/>
            <person name="Ruan L."/>
            <person name="Sun M."/>
        </authorList>
    </citation>
    <scope>NUCLEOTIDE SEQUENCE [LARGE SCALE GENOMIC DNA]</scope>
    <source>
        <strain evidence="4">BGSC 4BX1</strain>
    </source>
</reference>
<evidence type="ECO:0000256" key="2">
    <source>
        <dbReference type="ARBA" id="ARBA00023315"/>
    </source>
</evidence>
<comment type="caution">
    <text evidence="4">The sequence shown here is derived from an EMBL/GenBank/DDBJ whole genome shotgun (WGS) entry which is preliminary data.</text>
</comment>
<accession>A0A243B9R6</accession>
<dbReference type="Gene3D" id="3.40.630.30">
    <property type="match status" value="1"/>
</dbReference>
<dbReference type="AlphaFoldDB" id="A0A243B9R6"/>
<dbReference type="Pfam" id="PF00583">
    <property type="entry name" value="Acetyltransf_1"/>
    <property type="match status" value="1"/>
</dbReference>
<feature type="domain" description="N-acetyltransferase" evidence="3">
    <location>
        <begin position="3"/>
        <end position="148"/>
    </location>
</feature>
<dbReference type="SUPFAM" id="SSF55729">
    <property type="entry name" value="Acyl-CoA N-acyltransferases (Nat)"/>
    <property type="match status" value="1"/>
</dbReference>
<dbReference type="GO" id="GO:0016747">
    <property type="term" value="F:acyltransferase activity, transferring groups other than amino-acyl groups"/>
    <property type="evidence" value="ECO:0007669"/>
    <property type="project" value="InterPro"/>
</dbReference>
<keyword evidence="2" id="KW-0012">Acyltransferase</keyword>
<dbReference type="PROSITE" id="PS51186">
    <property type="entry name" value="GNAT"/>
    <property type="match status" value="1"/>
</dbReference>
<evidence type="ECO:0000256" key="1">
    <source>
        <dbReference type="ARBA" id="ARBA00022679"/>
    </source>
</evidence>
<name>A0A243B9R6_BACTU</name>
<evidence type="ECO:0000313" key="5">
    <source>
        <dbReference type="Proteomes" id="UP000195089"/>
    </source>
</evidence>
<evidence type="ECO:0000259" key="3">
    <source>
        <dbReference type="PROSITE" id="PS51186"/>
    </source>
</evidence>
<dbReference type="CDD" id="cd04301">
    <property type="entry name" value="NAT_SF"/>
    <property type="match status" value="1"/>
</dbReference>
<dbReference type="Proteomes" id="UP000195089">
    <property type="component" value="Unassembled WGS sequence"/>
</dbReference>
<dbReference type="EMBL" id="NFDL01000067">
    <property type="protein sequence ID" value="OTY41978.1"/>
    <property type="molecule type" value="Genomic_DNA"/>
</dbReference>
<gene>
    <name evidence="4" type="ORF">BK742_17725</name>
</gene>
<dbReference type="InterPro" id="IPR000182">
    <property type="entry name" value="GNAT_dom"/>
</dbReference>
<organism evidence="4 5">
    <name type="scientific">Bacillus thuringiensis serovar pingluonsis</name>
    <dbReference type="NCBI Taxonomy" id="180881"/>
    <lineage>
        <taxon>Bacteria</taxon>
        <taxon>Bacillati</taxon>
        <taxon>Bacillota</taxon>
        <taxon>Bacilli</taxon>
        <taxon>Bacillales</taxon>
        <taxon>Bacillaceae</taxon>
        <taxon>Bacillus</taxon>
        <taxon>Bacillus cereus group</taxon>
    </lineage>
</organism>
<proteinExistence type="predicted"/>
<dbReference type="InterPro" id="IPR016181">
    <property type="entry name" value="Acyl_CoA_acyltransferase"/>
</dbReference>
<protein>
    <recommendedName>
        <fullName evidence="3">N-acetyltransferase domain-containing protein</fullName>
    </recommendedName>
</protein>
<dbReference type="InterPro" id="IPR050832">
    <property type="entry name" value="Bact_Acetyltransf"/>
</dbReference>
<dbReference type="PANTHER" id="PTHR43877">
    <property type="entry name" value="AMINOALKYLPHOSPHONATE N-ACETYLTRANSFERASE-RELATED-RELATED"/>
    <property type="match status" value="1"/>
</dbReference>